<dbReference type="PANTHER" id="PTHR10366:SF564">
    <property type="entry name" value="STEROL-4-ALPHA-CARBOXYLATE 3-DEHYDROGENASE, DECARBOXYLATING"/>
    <property type="match status" value="1"/>
</dbReference>
<proteinExistence type="inferred from homology"/>
<dbReference type="RefSeq" id="XP_013759893.1">
    <property type="nucleotide sequence ID" value="XM_013904439.1"/>
</dbReference>
<dbReference type="Pfam" id="PF01370">
    <property type="entry name" value="Epimerase"/>
    <property type="match status" value="1"/>
</dbReference>
<dbReference type="InterPro" id="IPR050425">
    <property type="entry name" value="NAD(P)_dehydrat-like"/>
</dbReference>
<dbReference type="STRING" id="461836.A0A0L0D440"/>
<name>A0A0L0D440_THETB</name>
<dbReference type="GeneID" id="25563137"/>
<evidence type="ECO:0000259" key="3">
    <source>
        <dbReference type="Pfam" id="PF01370"/>
    </source>
</evidence>
<dbReference type="AlphaFoldDB" id="A0A0L0D440"/>
<dbReference type="SUPFAM" id="SSF51735">
    <property type="entry name" value="NAD(P)-binding Rossmann-fold domains"/>
    <property type="match status" value="1"/>
</dbReference>
<evidence type="ECO:0000256" key="2">
    <source>
        <dbReference type="ARBA" id="ARBA00023445"/>
    </source>
</evidence>
<dbReference type="EMBL" id="GL349445">
    <property type="protein sequence ID" value="KNC47117.1"/>
    <property type="molecule type" value="Genomic_DNA"/>
</dbReference>
<sequence>MSASASASPLPPPPGSLILVTGANGFLATHVVADLLASGYSVRGTLRPSSLANESKTAHLRALADKYPELTLELVPAELDDVEALTAAAAGTAAVMHTASPYVLDVNDPVEELLRPAVMGTYNTLAAAAASPSVARVVLTSSMAAVTDSPDNGHVYTETDWNVKSTVARNPYYASKALAEKEAWKFVGSPIPLPDLPTDGLIETPPPPAAVNFDLVVINPFVIVGPEPSPAVNTSNGILRDIMDGKYPATMDLNWCFVHVHDVAHAHTLALTNPAAQGRYLTAHDAISMADTVALLKTKYPDHPLPKRDLSCKIGTGLTKMASYFQPKAVGSYLRTNLSKVCHLDNTKVRELGLEFTPVNETIVSAVEDLRTNAKLKVECMLAPDELSARVELRAAADAARGARRSEAAGRVLSFLNRLERASEDQAANPSWSGWAPAISHPVLRPLFLDSHRNIPDEAIVAALASTADRGIQKDVARAGYVVPAEQDSTVRLHAVAIDCVASVIRRALGVATKDDDRERTLLRARRMARAVIAEWESRLPGVFVSFHASLASMELAARLAARPLSAAALRAVILIPELRALALIARNPLHALSRATGVPVEVFATRVFLFLLPDYEVPDAILPPWYKPRHIEIAISALGTRIADE</sequence>
<gene>
    <name evidence="4" type="ORF">AMSG_03546</name>
</gene>
<organism evidence="4 5">
    <name type="scientific">Thecamonas trahens ATCC 50062</name>
    <dbReference type="NCBI Taxonomy" id="461836"/>
    <lineage>
        <taxon>Eukaryota</taxon>
        <taxon>Apusozoa</taxon>
        <taxon>Apusomonadida</taxon>
        <taxon>Apusomonadidae</taxon>
        <taxon>Thecamonas</taxon>
    </lineage>
</organism>
<evidence type="ECO:0000256" key="1">
    <source>
        <dbReference type="ARBA" id="ARBA00023002"/>
    </source>
</evidence>
<keyword evidence="5" id="KW-1185">Reference proteome</keyword>
<dbReference type="eggNOG" id="KOG1502">
    <property type="taxonomic scope" value="Eukaryota"/>
</dbReference>
<dbReference type="PANTHER" id="PTHR10366">
    <property type="entry name" value="NAD DEPENDENT EPIMERASE/DEHYDRATASE"/>
    <property type="match status" value="1"/>
</dbReference>
<protein>
    <submittedName>
        <fullName evidence="4">NAD-dependent epimerase/dehydratase</fullName>
    </submittedName>
</protein>
<comment type="similarity">
    <text evidence="2">Belongs to the NAD(P)-dependent epimerase/dehydratase family. Dihydroflavonol-4-reductase subfamily.</text>
</comment>
<evidence type="ECO:0000313" key="4">
    <source>
        <dbReference type="EMBL" id="KNC47117.1"/>
    </source>
</evidence>
<accession>A0A0L0D440</accession>
<dbReference type="GO" id="GO:0016616">
    <property type="term" value="F:oxidoreductase activity, acting on the CH-OH group of donors, NAD or NADP as acceptor"/>
    <property type="evidence" value="ECO:0007669"/>
    <property type="project" value="TreeGrafter"/>
</dbReference>
<dbReference type="Proteomes" id="UP000054408">
    <property type="component" value="Unassembled WGS sequence"/>
</dbReference>
<reference evidence="4 5" key="1">
    <citation type="submission" date="2010-05" db="EMBL/GenBank/DDBJ databases">
        <title>The Genome Sequence of Thecamonas trahens ATCC 50062.</title>
        <authorList>
            <consortium name="The Broad Institute Genome Sequencing Platform"/>
            <person name="Russ C."/>
            <person name="Cuomo C."/>
            <person name="Shea T."/>
            <person name="Young S.K."/>
            <person name="Zeng Q."/>
            <person name="Koehrsen M."/>
            <person name="Haas B."/>
            <person name="Borodovsky M."/>
            <person name="Guigo R."/>
            <person name="Alvarado L."/>
            <person name="Berlin A."/>
            <person name="Bochicchio J."/>
            <person name="Borenstein D."/>
            <person name="Chapman S."/>
            <person name="Chen Z."/>
            <person name="Freedman E."/>
            <person name="Gellesch M."/>
            <person name="Goldberg J."/>
            <person name="Griggs A."/>
            <person name="Gujja S."/>
            <person name="Heilman E."/>
            <person name="Heiman D."/>
            <person name="Hepburn T."/>
            <person name="Howarth C."/>
            <person name="Jen D."/>
            <person name="Larson L."/>
            <person name="Mehta T."/>
            <person name="Park D."/>
            <person name="Pearson M."/>
            <person name="Roberts A."/>
            <person name="Saif S."/>
            <person name="Shenoy N."/>
            <person name="Sisk P."/>
            <person name="Stolte C."/>
            <person name="Sykes S."/>
            <person name="Thomson T."/>
            <person name="Walk T."/>
            <person name="White J."/>
            <person name="Yandava C."/>
            <person name="Burger G."/>
            <person name="Gray M.W."/>
            <person name="Holland P.W.H."/>
            <person name="King N."/>
            <person name="Lang F.B.F."/>
            <person name="Roger A.J."/>
            <person name="Ruiz-Trillo I."/>
            <person name="Lander E."/>
            <person name="Nusbaum C."/>
        </authorList>
    </citation>
    <scope>NUCLEOTIDE SEQUENCE [LARGE SCALE GENOMIC DNA]</scope>
    <source>
        <strain evidence="4 5">ATCC 50062</strain>
    </source>
</reference>
<keyword evidence="1" id="KW-0560">Oxidoreductase</keyword>
<dbReference type="Gene3D" id="3.40.50.720">
    <property type="entry name" value="NAD(P)-binding Rossmann-like Domain"/>
    <property type="match status" value="1"/>
</dbReference>
<dbReference type="InterPro" id="IPR036291">
    <property type="entry name" value="NAD(P)-bd_dom_sf"/>
</dbReference>
<evidence type="ECO:0000313" key="5">
    <source>
        <dbReference type="Proteomes" id="UP000054408"/>
    </source>
</evidence>
<dbReference type="InterPro" id="IPR001509">
    <property type="entry name" value="Epimerase_deHydtase"/>
</dbReference>
<feature type="domain" description="NAD-dependent epimerase/dehydratase" evidence="3">
    <location>
        <begin position="18"/>
        <end position="277"/>
    </location>
</feature>
<dbReference type="OrthoDB" id="2735536at2759"/>